<accession>A0AAN9A3J6</accession>
<dbReference type="AlphaFoldDB" id="A0AAN9A3J6"/>
<keyword evidence="2" id="KW-1185">Reference proteome</keyword>
<comment type="caution">
    <text evidence="1">The sequence shown here is derived from an EMBL/GenBank/DDBJ whole genome shotgun (WGS) entry which is preliminary data.</text>
</comment>
<sequence>LDPLSSEDSSPFNLVGVPVGKISLSPSYQPGSRSIYENLAGDRFGSSATSSSRTNVLSVVSGNSCDLRIIHGGYRQDKIRAQIRVVQAEIASLERVLEFGGGMRSLGTEKVREKLSQHRLYAEGLRKELERLISGQLRQRKFRDKMKRKIAELKEQQ</sequence>
<organism evidence="1 2">
    <name type="scientific">Halocaridina rubra</name>
    <name type="common">Hawaiian red shrimp</name>
    <dbReference type="NCBI Taxonomy" id="373956"/>
    <lineage>
        <taxon>Eukaryota</taxon>
        <taxon>Metazoa</taxon>
        <taxon>Ecdysozoa</taxon>
        <taxon>Arthropoda</taxon>
        <taxon>Crustacea</taxon>
        <taxon>Multicrustacea</taxon>
        <taxon>Malacostraca</taxon>
        <taxon>Eumalacostraca</taxon>
        <taxon>Eucarida</taxon>
        <taxon>Decapoda</taxon>
        <taxon>Pleocyemata</taxon>
        <taxon>Caridea</taxon>
        <taxon>Atyoidea</taxon>
        <taxon>Atyidae</taxon>
        <taxon>Halocaridina</taxon>
    </lineage>
</organism>
<dbReference type="EMBL" id="JAXCGZ010017353">
    <property type="protein sequence ID" value="KAK7068242.1"/>
    <property type="molecule type" value="Genomic_DNA"/>
</dbReference>
<evidence type="ECO:0000313" key="2">
    <source>
        <dbReference type="Proteomes" id="UP001381693"/>
    </source>
</evidence>
<gene>
    <name evidence="1" type="ORF">SK128_023242</name>
</gene>
<protein>
    <submittedName>
        <fullName evidence="1">Uncharacterized protein</fullName>
    </submittedName>
</protein>
<feature type="non-terminal residue" evidence="1">
    <location>
        <position position="1"/>
    </location>
</feature>
<name>A0AAN9A3J6_HALRR</name>
<dbReference type="Proteomes" id="UP001381693">
    <property type="component" value="Unassembled WGS sequence"/>
</dbReference>
<reference evidence="1 2" key="1">
    <citation type="submission" date="2023-11" db="EMBL/GenBank/DDBJ databases">
        <title>Halocaridina rubra genome assembly.</title>
        <authorList>
            <person name="Smith C."/>
        </authorList>
    </citation>
    <scope>NUCLEOTIDE SEQUENCE [LARGE SCALE GENOMIC DNA]</scope>
    <source>
        <strain evidence="1">EP-1</strain>
        <tissue evidence="1">Whole</tissue>
    </source>
</reference>
<proteinExistence type="predicted"/>
<evidence type="ECO:0000313" key="1">
    <source>
        <dbReference type="EMBL" id="KAK7068242.1"/>
    </source>
</evidence>